<dbReference type="Pfam" id="PF01227">
    <property type="entry name" value="GTP_cyclohydroI"/>
    <property type="match status" value="1"/>
</dbReference>
<gene>
    <name evidence="7 10" type="primary">folE</name>
    <name evidence="10" type="ORF">Pan216_13780</name>
</gene>
<keyword evidence="7" id="KW-0479">Metal-binding</keyword>
<proteinExistence type="inferred from homology"/>
<dbReference type="InterPro" id="IPR043133">
    <property type="entry name" value="GTP-CH-I_C/QueF"/>
</dbReference>
<dbReference type="AlphaFoldDB" id="A0A518B0N5"/>
<dbReference type="UniPathway" id="UPA00848">
    <property type="reaction ID" value="UER00151"/>
</dbReference>
<dbReference type="InterPro" id="IPR043134">
    <property type="entry name" value="GTP-CH-I_N"/>
</dbReference>
<sequence length="214" mass="23948">MANINGSIADEHDATPSEEDLPDTKVDHDRLRKAIREILIAVGEDPDREGLLETPDRVARMYQEMFRGLHANPAVHLKRVFTQKYDEIVLVRDISFESVCEHHLLPFFGRAHIGYLPNGKVVGLSKLARVVEEVTHRPQIQEGITETLADLIMQELEPRGVGVVVEAEHTCMTIRGVRKRGSCCITSAMRGIFKHNPTTRAEFMALLGAENSSS</sequence>
<dbReference type="InterPro" id="IPR001474">
    <property type="entry name" value="GTP_CycHdrlase_I"/>
</dbReference>
<comment type="catalytic activity">
    <reaction evidence="1 7">
        <text>GTP + H2O = 7,8-dihydroneopterin 3'-triphosphate + formate + H(+)</text>
        <dbReference type="Rhea" id="RHEA:17473"/>
        <dbReference type="ChEBI" id="CHEBI:15377"/>
        <dbReference type="ChEBI" id="CHEBI:15378"/>
        <dbReference type="ChEBI" id="CHEBI:15740"/>
        <dbReference type="ChEBI" id="CHEBI:37565"/>
        <dbReference type="ChEBI" id="CHEBI:58462"/>
        <dbReference type="EC" id="3.5.4.16"/>
    </reaction>
</comment>
<dbReference type="Proteomes" id="UP000317093">
    <property type="component" value="Chromosome"/>
</dbReference>
<evidence type="ECO:0000259" key="9">
    <source>
        <dbReference type="Pfam" id="PF01227"/>
    </source>
</evidence>
<dbReference type="InterPro" id="IPR018234">
    <property type="entry name" value="GTP_CycHdrlase_I_CS"/>
</dbReference>
<dbReference type="FunFam" id="1.10.286.10:FF:000001">
    <property type="entry name" value="GTP cyclohydrolase 1"/>
    <property type="match status" value="1"/>
</dbReference>
<dbReference type="FunFam" id="3.30.1130.10:FF:000001">
    <property type="entry name" value="GTP cyclohydrolase 1"/>
    <property type="match status" value="1"/>
</dbReference>
<keyword evidence="7" id="KW-0547">Nucleotide-binding</keyword>
<evidence type="ECO:0000256" key="1">
    <source>
        <dbReference type="ARBA" id="ARBA00001052"/>
    </source>
</evidence>
<evidence type="ECO:0000313" key="11">
    <source>
        <dbReference type="Proteomes" id="UP000317093"/>
    </source>
</evidence>
<keyword evidence="7" id="KW-0862">Zinc</keyword>
<dbReference type="RefSeq" id="WP_145256527.1">
    <property type="nucleotide sequence ID" value="NZ_CP036279.1"/>
</dbReference>
<dbReference type="HAMAP" id="MF_00223">
    <property type="entry name" value="FolE"/>
    <property type="match status" value="1"/>
</dbReference>
<dbReference type="SUPFAM" id="SSF55620">
    <property type="entry name" value="Tetrahydrobiopterin biosynthesis enzymes-like"/>
    <property type="match status" value="1"/>
</dbReference>
<evidence type="ECO:0000256" key="7">
    <source>
        <dbReference type="HAMAP-Rule" id="MF_00223"/>
    </source>
</evidence>
<dbReference type="Gene3D" id="3.30.1130.10">
    <property type="match status" value="1"/>
</dbReference>
<dbReference type="PANTHER" id="PTHR11109">
    <property type="entry name" value="GTP CYCLOHYDROLASE I"/>
    <property type="match status" value="1"/>
</dbReference>
<feature type="domain" description="GTP cyclohydrolase I" evidence="9">
    <location>
        <begin position="32"/>
        <end position="207"/>
    </location>
</feature>
<evidence type="ECO:0000256" key="4">
    <source>
        <dbReference type="ARBA" id="ARBA00011857"/>
    </source>
</evidence>
<feature type="binding site" evidence="7">
    <location>
        <position position="103"/>
    </location>
    <ligand>
        <name>Zn(2+)</name>
        <dbReference type="ChEBI" id="CHEBI:29105"/>
    </ligand>
</feature>
<feature type="region of interest" description="Disordered" evidence="8">
    <location>
        <begin position="1"/>
        <end position="26"/>
    </location>
</feature>
<accession>A0A518B0N5</accession>
<dbReference type="GO" id="GO:0008270">
    <property type="term" value="F:zinc ion binding"/>
    <property type="evidence" value="ECO:0007669"/>
    <property type="project" value="UniProtKB-UniRule"/>
</dbReference>
<organism evidence="10 11">
    <name type="scientific">Kolteria novifilia</name>
    <dbReference type="NCBI Taxonomy" id="2527975"/>
    <lineage>
        <taxon>Bacteria</taxon>
        <taxon>Pseudomonadati</taxon>
        <taxon>Planctomycetota</taxon>
        <taxon>Planctomycetia</taxon>
        <taxon>Kolteriales</taxon>
        <taxon>Kolteriaceae</taxon>
        <taxon>Kolteria</taxon>
    </lineage>
</organism>
<dbReference type="KEGG" id="knv:Pan216_13780"/>
<dbReference type="PANTHER" id="PTHR11109:SF7">
    <property type="entry name" value="GTP CYCLOHYDROLASE 1"/>
    <property type="match status" value="1"/>
</dbReference>
<comment type="similarity">
    <text evidence="3 7">Belongs to the GTP cyclohydrolase I family.</text>
</comment>
<reference evidence="10 11" key="1">
    <citation type="submission" date="2019-02" db="EMBL/GenBank/DDBJ databases">
        <title>Deep-cultivation of Planctomycetes and their phenomic and genomic characterization uncovers novel biology.</title>
        <authorList>
            <person name="Wiegand S."/>
            <person name="Jogler M."/>
            <person name="Boedeker C."/>
            <person name="Pinto D."/>
            <person name="Vollmers J."/>
            <person name="Rivas-Marin E."/>
            <person name="Kohn T."/>
            <person name="Peeters S.H."/>
            <person name="Heuer A."/>
            <person name="Rast P."/>
            <person name="Oberbeckmann S."/>
            <person name="Bunk B."/>
            <person name="Jeske O."/>
            <person name="Meyerdierks A."/>
            <person name="Storesund J.E."/>
            <person name="Kallscheuer N."/>
            <person name="Luecker S."/>
            <person name="Lage O.M."/>
            <person name="Pohl T."/>
            <person name="Merkel B.J."/>
            <person name="Hornburger P."/>
            <person name="Mueller R.-W."/>
            <person name="Bruemmer F."/>
            <person name="Labrenz M."/>
            <person name="Spormann A.M."/>
            <person name="Op den Camp H."/>
            <person name="Overmann J."/>
            <person name="Amann R."/>
            <person name="Jetten M.S.M."/>
            <person name="Mascher T."/>
            <person name="Medema M.H."/>
            <person name="Devos D.P."/>
            <person name="Kaster A.-K."/>
            <person name="Ovreas L."/>
            <person name="Rohde M."/>
            <person name="Galperin M.Y."/>
            <person name="Jogler C."/>
        </authorList>
    </citation>
    <scope>NUCLEOTIDE SEQUENCE [LARGE SCALE GENOMIC DNA]</scope>
    <source>
        <strain evidence="10 11">Pan216</strain>
    </source>
</reference>
<dbReference type="PROSITE" id="PS00859">
    <property type="entry name" value="GTP_CYCLOHYDROL_1_1"/>
    <property type="match status" value="1"/>
</dbReference>
<keyword evidence="7" id="KW-0342">GTP-binding</keyword>
<comment type="subunit">
    <text evidence="7">Homopolymer.</text>
</comment>
<evidence type="ECO:0000256" key="3">
    <source>
        <dbReference type="ARBA" id="ARBA00008085"/>
    </source>
</evidence>
<dbReference type="NCBIfam" id="TIGR00063">
    <property type="entry name" value="folE"/>
    <property type="match status" value="1"/>
</dbReference>
<dbReference type="GO" id="GO:0003934">
    <property type="term" value="F:GTP cyclohydrolase I activity"/>
    <property type="evidence" value="ECO:0007669"/>
    <property type="project" value="UniProtKB-UniRule"/>
</dbReference>
<evidence type="ECO:0000256" key="6">
    <source>
        <dbReference type="ARBA" id="ARBA00022801"/>
    </source>
</evidence>
<dbReference type="EMBL" id="CP036279">
    <property type="protein sequence ID" value="QDU60536.1"/>
    <property type="molecule type" value="Genomic_DNA"/>
</dbReference>
<evidence type="ECO:0000256" key="5">
    <source>
        <dbReference type="ARBA" id="ARBA00022563"/>
    </source>
</evidence>
<dbReference type="GO" id="GO:0005525">
    <property type="term" value="F:GTP binding"/>
    <property type="evidence" value="ECO:0007669"/>
    <property type="project" value="UniProtKB-KW"/>
</dbReference>
<dbReference type="OrthoDB" id="9801207at2"/>
<comment type="subunit">
    <text evidence="4">Toroid-shaped homodecamer, composed of two pentamers of five dimers.</text>
</comment>
<evidence type="ECO:0000313" key="10">
    <source>
        <dbReference type="EMBL" id="QDU60536.1"/>
    </source>
</evidence>
<evidence type="ECO:0000256" key="2">
    <source>
        <dbReference type="ARBA" id="ARBA00005080"/>
    </source>
</evidence>
<evidence type="ECO:0000256" key="8">
    <source>
        <dbReference type="SAM" id="MobiDB-lite"/>
    </source>
</evidence>
<keyword evidence="6 7" id="KW-0378">Hydrolase</keyword>
<protein>
    <recommendedName>
        <fullName evidence="7">GTP cyclohydrolase 1</fullName>
        <ecNumber evidence="7">3.5.4.16</ecNumber>
    </recommendedName>
    <alternativeName>
        <fullName evidence="7">GTP cyclohydrolase I</fullName>
        <shortName evidence="7">GTP-CH-I</shortName>
    </alternativeName>
</protein>
<name>A0A518B0N5_9BACT</name>
<dbReference type="GO" id="GO:0006730">
    <property type="term" value="P:one-carbon metabolic process"/>
    <property type="evidence" value="ECO:0007669"/>
    <property type="project" value="UniProtKB-UniRule"/>
</dbReference>
<feature type="binding site" evidence="7">
    <location>
        <position position="100"/>
    </location>
    <ligand>
        <name>Zn(2+)</name>
        <dbReference type="ChEBI" id="CHEBI:29105"/>
    </ligand>
</feature>
<feature type="binding site" evidence="7">
    <location>
        <position position="171"/>
    </location>
    <ligand>
        <name>Zn(2+)</name>
        <dbReference type="ChEBI" id="CHEBI:29105"/>
    </ligand>
</feature>
<keyword evidence="11" id="KW-1185">Reference proteome</keyword>
<dbReference type="Gene3D" id="1.10.286.10">
    <property type="match status" value="1"/>
</dbReference>
<comment type="pathway">
    <text evidence="2 7">Cofactor biosynthesis; 7,8-dihydroneopterin triphosphate biosynthesis; 7,8-dihydroneopterin triphosphate from GTP: step 1/1.</text>
</comment>
<dbReference type="GO" id="GO:0005737">
    <property type="term" value="C:cytoplasm"/>
    <property type="evidence" value="ECO:0007669"/>
    <property type="project" value="TreeGrafter"/>
</dbReference>
<dbReference type="NCBIfam" id="NF006826">
    <property type="entry name" value="PRK09347.1-3"/>
    <property type="match status" value="1"/>
</dbReference>
<dbReference type="NCBIfam" id="NF006825">
    <property type="entry name" value="PRK09347.1-2"/>
    <property type="match status" value="1"/>
</dbReference>
<keyword evidence="5 7" id="KW-0554">One-carbon metabolism</keyword>
<dbReference type="GO" id="GO:0046654">
    <property type="term" value="P:tetrahydrofolate biosynthetic process"/>
    <property type="evidence" value="ECO:0007669"/>
    <property type="project" value="UniProtKB-UniRule"/>
</dbReference>
<dbReference type="GO" id="GO:0006729">
    <property type="term" value="P:tetrahydrobiopterin biosynthetic process"/>
    <property type="evidence" value="ECO:0007669"/>
    <property type="project" value="TreeGrafter"/>
</dbReference>
<dbReference type="InterPro" id="IPR020602">
    <property type="entry name" value="GTP_CycHdrlase_I_dom"/>
</dbReference>
<dbReference type="EC" id="3.5.4.16" evidence="7"/>